<organism evidence="1 2">
    <name type="scientific">Candidatus Nomurabacteria bacterium RIFCSPHIGHO2_01_FULL_42_15</name>
    <dbReference type="NCBI Taxonomy" id="1801742"/>
    <lineage>
        <taxon>Bacteria</taxon>
        <taxon>Candidatus Nomuraibacteriota</taxon>
    </lineage>
</organism>
<dbReference type="Proteomes" id="UP000178235">
    <property type="component" value="Unassembled WGS sequence"/>
</dbReference>
<evidence type="ECO:0000313" key="2">
    <source>
        <dbReference type="Proteomes" id="UP000178235"/>
    </source>
</evidence>
<dbReference type="EMBL" id="MFTS01000001">
    <property type="protein sequence ID" value="OGI68688.1"/>
    <property type="molecule type" value="Genomic_DNA"/>
</dbReference>
<accession>A0A1F6VGH8</accession>
<comment type="caution">
    <text evidence="1">The sequence shown here is derived from an EMBL/GenBank/DDBJ whole genome shotgun (WGS) entry which is preliminary data.</text>
</comment>
<protein>
    <submittedName>
        <fullName evidence="1">Uncharacterized protein</fullName>
    </submittedName>
</protein>
<sequence>MNNTIDADAARLAGLQIDQLTKLRAGQMTLDQMERFNNLKPEDREERFGDWERPKMAEAKIYLKRLSETEVIAIVPTDRTETFASGGLFGNRIYGETLPASSGKPTLLVNVAIYELIENGAFEPVFKSLGKVGELELEQSQINQFIRDHRDKLRTKGYGTFFRVKGGFVANVRFDDRGQLYVYVDRFDDESVWCAGYRHRFVAPQQ</sequence>
<proteinExistence type="predicted"/>
<evidence type="ECO:0000313" key="1">
    <source>
        <dbReference type="EMBL" id="OGI68688.1"/>
    </source>
</evidence>
<gene>
    <name evidence="1" type="ORF">A2738_00035</name>
</gene>
<dbReference type="AlphaFoldDB" id="A0A1F6VGH8"/>
<reference evidence="1 2" key="1">
    <citation type="journal article" date="2016" name="Nat. Commun.">
        <title>Thousands of microbial genomes shed light on interconnected biogeochemical processes in an aquifer system.</title>
        <authorList>
            <person name="Anantharaman K."/>
            <person name="Brown C.T."/>
            <person name="Hug L.A."/>
            <person name="Sharon I."/>
            <person name="Castelle C.J."/>
            <person name="Probst A.J."/>
            <person name="Thomas B.C."/>
            <person name="Singh A."/>
            <person name="Wilkins M.J."/>
            <person name="Karaoz U."/>
            <person name="Brodie E.L."/>
            <person name="Williams K.H."/>
            <person name="Hubbard S.S."/>
            <person name="Banfield J.F."/>
        </authorList>
    </citation>
    <scope>NUCLEOTIDE SEQUENCE [LARGE SCALE GENOMIC DNA]</scope>
</reference>
<name>A0A1F6VGH8_9BACT</name>